<dbReference type="GO" id="GO:0046872">
    <property type="term" value="F:metal ion binding"/>
    <property type="evidence" value="ECO:0007669"/>
    <property type="project" value="InterPro"/>
</dbReference>
<protein>
    <submittedName>
        <fullName evidence="3">Zinc protease</fullName>
    </submittedName>
</protein>
<evidence type="ECO:0000259" key="1">
    <source>
        <dbReference type="Pfam" id="PF00675"/>
    </source>
</evidence>
<dbReference type="Proteomes" id="UP000003678">
    <property type="component" value="Unassembled WGS sequence"/>
</dbReference>
<reference evidence="3 4" key="1">
    <citation type="submission" date="2009-03" db="EMBL/GenBank/DDBJ databases">
        <authorList>
            <person name="Setubal J.C."/>
            <person name="Boyle S."/>
            <person name="Crasta O.R."/>
            <person name="Gillespie J.J."/>
            <person name="Kenyon R.W."/>
            <person name="Lu J."/>
            <person name="Mane S."/>
            <person name="Nagrani S."/>
            <person name="Shallom J.M."/>
            <person name="Shallom S."/>
            <person name="Shukla M."/>
            <person name="Snyder E.E."/>
            <person name="Sobral B.W."/>
            <person name="Wattam A.R."/>
            <person name="Will R."/>
            <person name="Williams K."/>
            <person name="Yoo H."/>
            <person name="Bruce D.H."/>
            <person name="Detter C."/>
            <person name="Munk C."/>
            <person name="Brettin T.S."/>
            <person name="Ficht T."/>
        </authorList>
    </citation>
    <scope>NUCLEOTIDE SEQUENCE [LARGE SCALE GENOMIC DNA]</scope>
    <source>
        <strain evidence="3 4">Cudo</strain>
    </source>
</reference>
<dbReference type="AlphaFoldDB" id="C0G9F0"/>
<keyword evidence="3" id="KW-0378">Hydrolase</keyword>
<dbReference type="PANTHER" id="PTHR11851">
    <property type="entry name" value="METALLOPROTEASE"/>
    <property type="match status" value="1"/>
</dbReference>
<dbReference type="EMBL" id="ACJD01000006">
    <property type="protein sequence ID" value="EEH13564.1"/>
    <property type="molecule type" value="Genomic_DNA"/>
</dbReference>
<evidence type="ECO:0000259" key="2">
    <source>
        <dbReference type="Pfam" id="PF05193"/>
    </source>
</evidence>
<dbReference type="Pfam" id="PF00675">
    <property type="entry name" value="Peptidase_M16"/>
    <property type="match status" value="1"/>
</dbReference>
<name>C0G9F0_9HYPH</name>
<dbReference type="PANTHER" id="PTHR11851:SF224">
    <property type="entry name" value="PROCESSING PROTEASE"/>
    <property type="match status" value="1"/>
</dbReference>
<dbReference type="InterPro" id="IPR050361">
    <property type="entry name" value="MPP/UQCRC_Complex"/>
</dbReference>
<dbReference type="GO" id="GO:0008233">
    <property type="term" value="F:peptidase activity"/>
    <property type="evidence" value="ECO:0007669"/>
    <property type="project" value="UniProtKB-KW"/>
</dbReference>
<dbReference type="InterPro" id="IPR011249">
    <property type="entry name" value="Metalloenz_LuxS/M16"/>
</dbReference>
<dbReference type="GO" id="GO:0006508">
    <property type="term" value="P:proteolysis"/>
    <property type="evidence" value="ECO:0007669"/>
    <property type="project" value="UniProtKB-KW"/>
</dbReference>
<organism evidence="3 4">
    <name type="scientific">Brucella ceti str. Cudo</name>
    <dbReference type="NCBI Taxonomy" id="595497"/>
    <lineage>
        <taxon>Bacteria</taxon>
        <taxon>Pseudomonadati</taxon>
        <taxon>Pseudomonadota</taxon>
        <taxon>Alphaproteobacteria</taxon>
        <taxon>Hyphomicrobiales</taxon>
        <taxon>Brucellaceae</taxon>
        <taxon>Brucella/Ochrobactrum group</taxon>
        <taxon>Brucella</taxon>
    </lineage>
</organism>
<feature type="domain" description="Peptidase M16 C-terminal" evidence="2">
    <location>
        <begin position="211"/>
        <end position="384"/>
    </location>
</feature>
<sequence>MMNLSMSNFKRAFPLRGALHDARAVAGLLAASFTMLIVCALPARAIEIQEVVSPKGIHAWLVEDNSVPLVSMRFSFKGGASQDPSGKEGIANLMTGLFDEGAGDLDSDAFQERIDNLGAEMSFSASQDSVSGGVRMLAENRDAVTDLVALAVNEPRFDQEAIDRIRQQIVAGIEAAQRNPSTIASRKFAEVLYGNHPYARDDEGTVKSLQSISRDDLANFHRKNFARDKLTVGVVGAINAKDLGVMLDRIFGDLPASAELVPVPDAKLALGTTTSLNFDMPQTSISFVYPAIPRKDPEFFAAYLMNHILGGGFTSRLYNEVREKRGLAYSVSSSMVMHDHVSELMISTATRPDKAQDSLKIIREQVAAMANDGPTEEELAAAKSFLKGSYEVNNLDSSGAIANTLVSLQEAGLPSDYIDKRSELIDAVTLDQVKAIARKLLQAEPAILIYGPAQS</sequence>
<feature type="domain" description="Peptidase M16 N-terminal" evidence="1">
    <location>
        <begin position="64"/>
        <end position="200"/>
    </location>
</feature>
<keyword evidence="3" id="KW-0645">Protease</keyword>
<evidence type="ECO:0000313" key="3">
    <source>
        <dbReference type="EMBL" id="EEH13564.1"/>
    </source>
</evidence>
<dbReference type="Gene3D" id="3.30.830.10">
    <property type="entry name" value="Metalloenzyme, LuxS/M16 peptidase-like"/>
    <property type="match status" value="2"/>
</dbReference>
<dbReference type="Pfam" id="PF05193">
    <property type="entry name" value="Peptidase_M16_C"/>
    <property type="match status" value="1"/>
</dbReference>
<evidence type="ECO:0000313" key="4">
    <source>
        <dbReference type="Proteomes" id="UP000003678"/>
    </source>
</evidence>
<gene>
    <name evidence="3" type="ORF">BCETI_6000519</name>
</gene>
<comment type="caution">
    <text evidence="3">The sequence shown here is derived from an EMBL/GenBank/DDBJ whole genome shotgun (WGS) entry which is preliminary data.</text>
</comment>
<accession>C0G9F0</accession>
<dbReference type="SUPFAM" id="SSF63411">
    <property type="entry name" value="LuxS/MPP-like metallohydrolase"/>
    <property type="match status" value="2"/>
</dbReference>
<dbReference type="InterPro" id="IPR007863">
    <property type="entry name" value="Peptidase_M16_C"/>
</dbReference>
<dbReference type="InterPro" id="IPR011765">
    <property type="entry name" value="Pept_M16_N"/>
</dbReference>
<proteinExistence type="predicted"/>